<dbReference type="PANTHER" id="PTHR21529">
    <property type="entry name" value="MAMMARY TURMOR VIRUS RECEPTOR HOMOLOG 1, 2 MTVR1, 2"/>
    <property type="match status" value="1"/>
</dbReference>
<dbReference type="SUPFAM" id="SSF52540">
    <property type="entry name" value="P-loop containing nucleoside triphosphate hydrolases"/>
    <property type="match status" value="1"/>
</dbReference>
<sequence>MYWPHLNNKLTANLESSIVYTEIMSVIKGGLTASEVAHNGIISREDYVALCDSITSIFDAKKREINCSIFLQYEKIKMEKGNFDLTNLVNDLHQRLEFEGYNGDFMDYVYIDEVQDLTIRQIMLFKYVCRNVHEGYAFSRDIAQAIAKGIGFRFEDIRWLFFRKFLLGSEKGKLSKVFQLSENFHTHTGVLNLAQSVVNLLCHFFPLFVDALSPETS</sequence>
<evidence type="ECO:0000313" key="1">
    <source>
        <dbReference type="EMBL" id="CAI9275089.1"/>
    </source>
</evidence>
<reference evidence="1" key="1">
    <citation type="submission" date="2023-04" db="EMBL/GenBank/DDBJ databases">
        <authorList>
            <person name="Vijverberg K."/>
            <person name="Xiong W."/>
            <person name="Schranz E."/>
        </authorList>
    </citation>
    <scope>NUCLEOTIDE SEQUENCE</scope>
</reference>
<proteinExistence type="predicted"/>
<evidence type="ECO:0008006" key="3">
    <source>
        <dbReference type="Google" id="ProtNLM"/>
    </source>
</evidence>
<keyword evidence="2" id="KW-1185">Reference proteome</keyword>
<dbReference type="EMBL" id="OX465079">
    <property type="protein sequence ID" value="CAI9275089.1"/>
    <property type="molecule type" value="Genomic_DNA"/>
</dbReference>
<protein>
    <recommendedName>
        <fullName evidence="3">UvrD-like helicase ATP-binding domain-containing protein</fullName>
    </recommendedName>
</protein>
<dbReference type="PANTHER" id="PTHR21529:SF4">
    <property type="entry name" value="TPR AND ANKYRIN REPEAT-CONTAINING PROTEIN 1"/>
    <property type="match status" value="1"/>
</dbReference>
<dbReference type="AlphaFoldDB" id="A0AA35YJH8"/>
<evidence type="ECO:0000313" key="2">
    <source>
        <dbReference type="Proteomes" id="UP001177003"/>
    </source>
</evidence>
<dbReference type="InterPro" id="IPR039904">
    <property type="entry name" value="TRANK1"/>
</dbReference>
<gene>
    <name evidence="1" type="ORF">LSALG_LOCUS15134</name>
</gene>
<accession>A0AA35YJH8</accession>
<dbReference type="Proteomes" id="UP001177003">
    <property type="component" value="Chromosome 3"/>
</dbReference>
<name>A0AA35YJH8_LACSI</name>
<dbReference type="InterPro" id="IPR027417">
    <property type="entry name" value="P-loop_NTPase"/>
</dbReference>
<organism evidence="1 2">
    <name type="scientific">Lactuca saligna</name>
    <name type="common">Willowleaf lettuce</name>
    <dbReference type="NCBI Taxonomy" id="75948"/>
    <lineage>
        <taxon>Eukaryota</taxon>
        <taxon>Viridiplantae</taxon>
        <taxon>Streptophyta</taxon>
        <taxon>Embryophyta</taxon>
        <taxon>Tracheophyta</taxon>
        <taxon>Spermatophyta</taxon>
        <taxon>Magnoliopsida</taxon>
        <taxon>eudicotyledons</taxon>
        <taxon>Gunneridae</taxon>
        <taxon>Pentapetalae</taxon>
        <taxon>asterids</taxon>
        <taxon>campanulids</taxon>
        <taxon>Asterales</taxon>
        <taxon>Asteraceae</taxon>
        <taxon>Cichorioideae</taxon>
        <taxon>Cichorieae</taxon>
        <taxon>Lactucinae</taxon>
        <taxon>Lactuca</taxon>
    </lineage>
</organism>